<organism evidence="1 2">
    <name type="scientific">Vagococcus fluvialis bH819</name>
    <dbReference type="NCBI Taxonomy" id="1255619"/>
    <lineage>
        <taxon>Bacteria</taxon>
        <taxon>Bacillati</taxon>
        <taxon>Bacillota</taxon>
        <taxon>Bacilli</taxon>
        <taxon>Lactobacillales</taxon>
        <taxon>Enterococcaceae</taxon>
        <taxon>Vagococcus</taxon>
    </lineage>
</organism>
<keyword evidence="2" id="KW-1185">Reference proteome</keyword>
<evidence type="ECO:0000313" key="2">
    <source>
        <dbReference type="Proteomes" id="UP000195918"/>
    </source>
</evidence>
<gene>
    <name evidence="1" type="ORF">FM121_04510</name>
</gene>
<evidence type="ECO:0000313" key="1">
    <source>
        <dbReference type="EMBL" id="SLM85336.1"/>
    </source>
</evidence>
<dbReference type="AlphaFoldDB" id="A0A1X6WNT6"/>
<dbReference type="RefSeq" id="WP_086950972.1">
    <property type="nucleotide sequence ID" value="NZ_FWFD01000008.1"/>
</dbReference>
<sequence>MNLLRLQKKNVTFIASTLLIIIGMSTLIPSISEANDGPYYPERIDTLKASGYEPAKENSVATLEKTVTKGVTADYKQIVSFGPFNSGNMKPFVASGVLGDGSNANTGSFAINVFSEYKAGKYESYNDGGYLWNSKTSGFSLYKKGNTSTSDELYLRPEKTTFFTKKNETTTELKLLSVTTSNAKNQTEMYVIESTIISQNDSPELEVLNEVTNVSGAPQDMMIMYTTQLNFGDVINPANTGAGQVDSLIQSVGDNKGLSYKNGDRSLTKDIRTTFNFPETDGPESWTITNNKNVNSYTGFDRTNANRFNGSGLEKGYTKAEIASQPPLTSNVEGSPYVPGHILGDKSKNVVKFKSKLNNAVPMNGKINFNWKMVVGEQEIVDDDYLPERYEKINEQSKISLDDYEKINKMAPVEIKTNRINDYTDVRNFFVVGGHDTTKDTLNKIIDNTYTGGQYTSINADYKFKKVSFANPRVITYDKEKPTGALTSYSHSYDTVESDGDSQAFGGSGFGFVTVDDANKIINPSPLNEWNMYDKEKLSSRPLSKIEEVYLSNDKNTMIIYGDYTVREGRSGLGIKVPVAITLKSTDGIGSGTMSYKILNSFPEQKTFRSYYASHIDINGLHKDSKMRTLGNSEGIYFFEKNLKILNKDYYLAFYRAENETGTGPNAMYVKEFKNVDNIAPDWDVPGNSANAPIFDPSQPKGEEIYLRDSNGKVIPNRTNKHPGWGFLFPGGKVGPGEVVTSELEVKATDFILPDYSSVEIKPEANQKISKKEDLVYKPKFVQELDANMPSEAHRVKTLDVVFDYKPLLENVSSDDFKVLQDDVVLDNTGNKIYDVLINEANKTITVRFKDPFLFNNKYNPAGNKAKSHITLVQNSKIRTDSEEIVQYYNKTAGQFEFKIEAFNKFKLDILDSDIVQKNKSKETQIIKYIPRITAVPKTDITVNAGDPAGDPARYLDITYDKDFDFDDYEVTYKDDVVPVFKGNGTQDIFITVKSKKFGEQDKLTNIKVTVKVTEDVEMSFIHYVTSPTGKNEKIRNLKDPSYPEYKKDPVKINVSANFKTELKKYQDEKHLGYDYIKTIVKVDGAEITPTDKVPTKNFIVELYYKGQVILEQPDSFDFGSQKLSAVEQKEVSPKIKKDDSEADDREKMKIINTQGAESGWKLFAKQSIEMTNAGNPLKGRLYYISEDGQSQVTIDKNEKPIKMITSNNKAPFISNVPLLPGSKEQKMGIYLDIYPGNTRGEYSNGEITWELRNAL</sequence>
<reference evidence="2" key="1">
    <citation type="submission" date="2017-02" db="EMBL/GenBank/DDBJ databases">
        <authorList>
            <person name="Dridi B."/>
        </authorList>
    </citation>
    <scope>NUCLEOTIDE SEQUENCE [LARGE SCALE GENOMIC DNA]</scope>
    <source>
        <strain evidence="2">bH819</strain>
    </source>
</reference>
<dbReference type="Proteomes" id="UP000195918">
    <property type="component" value="Unassembled WGS sequence"/>
</dbReference>
<protein>
    <recommendedName>
        <fullName evidence="3">WxL domain-containing protein</fullName>
    </recommendedName>
</protein>
<proteinExistence type="predicted"/>
<evidence type="ECO:0008006" key="3">
    <source>
        <dbReference type="Google" id="ProtNLM"/>
    </source>
</evidence>
<dbReference type="EMBL" id="FWFD01000008">
    <property type="protein sequence ID" value="SLM85336.1"/>
    <property type="molecule type" value="Genomic_DNA"/>
</dbReference>
<dbReference type="OrthoDB" id="2176356at2"/>
<name>A0A1X6WNT6_9ENTE</name>
<accession>A0A1X6WNT6</accession>